<organism evidence="2 3">
    <name type="scientific">Chromohalobacter canadensis</name>
    <dbReference type="NCBI Taxonomy" id="141389"/>
    <lineage>
        <taxon>Bacteria</taxon>
        <taxon>Pseudomonadati</taxon>
        <taxon>Pseudomonadota</taxon>
        <taxon>Gammaproteobacteria</taxon>
        <taxon>Oceanospirillales</taxon>
        <taxon>Halomonadaceae</taxon>
        <taxon>Chromohalobacter</taxon>
    </lineage>
</organism>
<evidence type="ECO:0000259" key="1">
    <source>
        <dbReference type="Pfam" id="PF22296"/>
    </source>
</evidence>
<dbReference type="InterPro" id="IPR055360">
    <property type="entry name" value="bAvd"/>
</dbReference>
<sequence>MKAKELPIYRVTYQLLEKVTQFARNFPRDMRLSLAGRLQEESVELVLNVYRANTARQGRREILGRVLERVQVLELILRLCRDMRLISIKQHASVIELTDQIGRQAYGWQKSST</sequence>
<dbReference type="OrthoDB" id="8595978at2"/>
<dbReference type="CDD" id="cd16376">
    <property type="entry name" value="Avd_like"/>
    <property type="match status" value="1"/>
</dbReference>
<dbReference type="EMBL" id="OBQJ01000007">
    <property type="protein sequence ID" value="SOC56463.1"/>
    <property type="molecule type" value="Genomic_DNA"/>
</dbReference>
<protein>
    <submittedName>
        <fullName evidence="2">23S rRNA-intervening sequence protein</fullName>
    </submittedName>
</protein>
<dbReference type="Pfam" id="PF22296">
    <property type="entry name" value="bAvd"/>
    <property type="match status" value="1"/>
</dbReference>
<dbReference type="AlphaFoldDB" id="A0A285VR91"/>
<feature type="domain" description="bAvd-like" evidence="1">
    <location>
        <begin position="12"/>
        <end position="111"/>
    </location>
</feature>
<dbReference type="Proteomes" id="UP000219023">
    <property type="component" value="Unassembled WGS sequence"/>
</dbReference>
<dbReference type="InterPro" id="IPR036583">
    <property type="entry name" value="23S_rRNA_IVS_sf"/>
</dbReference>
<dbReference type="SUPFAM" id="SSF158446">
    <property type="entry name" value="IVS-encoded protein-like"/>
    <property type="match status" value="1"/>
</dbReference>
<dbReference type="Gene3D" id="1.20.1440.60">
    <property type="entry name" value="23S rRNA-intervening sequence"/>
    <property type="match status" value="1"/>
</dbReference>
<evidence type="ECO:0000313" key="2">
    <source>
        <dbReference type="EMBL" id="SOC56463.1"/>
    </source>
</evidence>
<name>A0A285VR91_9GAMM</name>
<reference evidence="2 3" key="1">
    <citation type="submission" date="2017-08" db="EMBL/GenBank/DDBJ databases">
        <authorList>
            <person name="de Groot N.N."/>
        </authorList>
    </citation>
    <scope>NUCLEOTIDE SEQUENCE [LARGE SCALE GENOMIC DNA]</scope>
    <source>
        <strain evidence="2 3">USBA 855</strain>
    </source>
</reference>
<evidence type="ECO:0000313" key="3">
    <source>
        <dbReference type="Proteomes" id="UP000219023"/>
    </source>
</evidence>
<dbReference type="RefSeq" id="WP_097023400.1">
    <property type="nucleotide sequence ID" value="NZ_OBQJ01000007.1"/>
</dbReference>
<accession>A0A285VR91</accession>
<proteinExistence type="predicted"/>
<gene>
    <name evidence="2" type="ORF">SAMN05421509_10759</name>
</gene>